<dbReference type="STRING" id="629680.SAMN04489751_1494"/>
<dbReference type="Proteomes" id="UP000199700">
    <property type="component" value="Chromosome"/>
</dbReference>
<name>A0A1H1QEL0_BRESA</name>
<organism evidence="6 7">
    <name type="scientific">Brevibacterium sandarakinum</name>
    <dbReference type="NCBI Taxonomy" id="629680"/>
    <lineage>
        <taxon>Bacteria</taxon>
        <taxon>Bacillati</taxon>
        <taxon>Actinomycetota</taxon>
        <taxon>Actinomycetes</taxon>
        <taxon>Micrococcales</taxon>
        <taxon>Brevibacteriaceae</taxon>
        <taxon>Brevibacterium</taxon>
    </lineage>
</organism>
<evidence type="ECO:0000256" key="2">
    <source>
        <dbReference type="ARBA" id="ARBA00022692"/>
    </source>
</evidence>
<evidence type="ECO:0000313" key="7">
    <source>
        <dbReference type="Proteomes" id="UP000199700"/>
    </source>
</evidence>
<protein>
    <recommendedName>
        <fullName evidence="5">HTTM-like domain-containing protein</fullName>
    </recommendedName>
</protein>
<proteinExistence type="predicted"/>
<feature type="domain" description="HTTM-like" evidence="5">
    <location>
        <begin position="13"/>
        <end position="275"/>
    </location>
</feature>
<accession>A0A1H1QEL0</accession>
<dbReference type="AlphaFoldDB" id="A0A1H1QEL0"/>
<dbReference type="InterPro" id="IPR011020">
    <property type="entry name" value="HTTM-like"/>
</dbReference>
<dbReference type="SMART" id="SM00752">
    <property type="entry name" value="HTTM"/>
    <property type="match status" value="1"/>
</dbReference>
<evidence type="ECO:0000256" key="3">
    <source>
        <dbReference type="ARBA" id="ARBA00022989"/>
    </source>
</evidence>
<evidence type="ECO:0000259" key="5">
    <source>
        <dbReference type="SMART" id="SM00752"/>
    </source>
</evidence>
<keyword evidence="2" id="KW-0812">Transmembrane</keyword>
<keyword evidence="7" id="KW-1185">Reference proteome</keyword>
<keyword evidence="4" id="KW-0472">Membrane</keyword>
<evidence type="ECO:0000256" key="4">
    <source>
        <dbReference type="ARBA" id="ARBA00023136"/>
    </source>
</evidence>
<gene>
    <name evidence="6" type="ORF">SAMN04489751_1494</name>
</gene>
<sequence>MTATTSQASHEVHFGHSPFTKGSRLAAIGSLLGALEELSRPADMADRHLFAWPIRRTALRAFGKKRAQPLLRCFEHPRYQVLVATRAVAALGVIAAPSRSRIRAASSCVLTALLLAKSYRGNYGSDGSDQMSMIVHTTSAVAQLPGISPAQRTALESFVTFQSVLSYFVAGSAKVLSTSWRDGSAIDGIFRTQTYGDEWLYRFVSARPWAKKTLAWSVTLAETAFPLVLVLPHGPRQCLILLAAGFHVGNARFMGLNRFFWAFLGTYPLVVSTARKIKAIDRGNKE</sequence>
<comment type="subcellular location">
    <subcellularLocation>
        <location evidence="1">Endomembrane system</location>
        <topology evidence="1">Multi-pass membrane protein</topology>
    </subcellularLocation>
</comment>
<evidence type="ECO:0000256" key="1">
    <source>
        <dbReference type="ARBA" id="ARBA00004127"/>
    </source>
</evidence>
<dbReference type="GO" id="GO:0012505">
    <property type="term" value="C:endomembrane system"/>
    <property type="evidence" value="ECO:0007669"/>
    <property type="project" value="UniProtKB-SubCell"/>
</dbReference>
<dbReference type="EMBL" id="LT629739">
    <property type="protein sequence ID" value="SDS21339.1"/>
    <property type="molecule type" value="Genomic_DNA"/>
</dbReference>
<keyword evidence="3" id="KW-1133">Transmembrane helix</keyword>
<evidence type="ECO:0000313" key="6">
    <source>
        <dbReference type="EMBL" id="SDS21339.1"/>
    </source>
</evidence>
<reference evidence="6" key="1">
    <citation type="submission" date="2016-10" db="EMBL/GenBank/DDBJ databases">
        <authorList>
            <person name="Varghese N."/>
            <person name="Submissions S."/>
        </authorList>
    </citation>
    <scope>NUCLEOTIDE SEQUENCE [LARGE SCALE GENOMIC DNA]</scope>
    <source>
        <strain evidence="6">DSM 22082</strain>
    </source>
</reference>